<evidence type="ECO:0000256" key="22">
    <source>
        <dbReference type="ARBA" id="ARBA00052743"/>
    </source>
</evidence>
<dbReference type="GO" id="GO:0016132">
    <property type="term" value="P:brassinosteroid biosynthetic process"/>
    <property type="evidence" value="ECO:0007669"/>
    <property type="project" value="TreeGrafter"/>
</dbReference>
<dbReference type="Proteomes" id="UP001231189">
    <property type="component" value="Unassembled WGS sequence"/>
</dbReference>
<dbReference type="GO" id="GO:0016020">
    <property type="term" value="C:membrane"/>
    <property type="evidence" value="ECO:0007669"/>
    <property type="project" value="UniProtKB-SubCell"/>
</dbReference>
<comment type="catalytic activity">
    <reaction evidence="15">
        <text>3-dehydro-6-deoxoteasterone + reduced [NADPH--hemoprotein reductase] + O2 = 3-dehydro-6alpha-hydroxyteasterone + oxidized [NADPH--hemoprotein reductase] + H2O + H(+)</text>
        <dbReference type="Rhea" id="RHEA:69947"/>
        <dbReference type="Rhea" id="RHEA-COMP:11964"/>
        <dbReference type="Rhea" id="RHEA-COMP:11965"/>
        <dbReference type="ChEBI" id="CHEBI:15377"/>
        <dbReference type="ChEBI" id="CHEBI:15378"/>
        <dbReference type="ChEBI" id="CHEBI:15379"/>
        <dbReference type="ChEBI" id="CHEBI:20710"/>
        <dbReference type="ChEBI" id="CHEBI:57618"/>
        <dbReference type="ChEBI" id="CHEBI:58210"/>
        <dbReference type="ChEBI" id="CHEBI:188496"/>
    </reaction>
    <physiologicalReaction direction="left-to-right" evidence="15">
        <dbReference type="Rhea" id="RHEA:69948"/>
    </physiologicalReaction>
</comment>
<evidence type="ECO:0000256" key="25">
    <source>
        <dbReference type="ARBA" id="ARBA00076244"/>
    </source>
</evidence>
<comment type="pathway">
    <text evidence="13">Plant hormone biosynthesis; brassinosteroid biosynthesis.</text>
</comment>
<dbReference type="InterPro" id="IPR017972">
    <property type="entry name" value="Cyt_P450_CS"/>
</dbReference>
<dbReference type="FunFam" id="1.10.630.10:FF:000045">
    <property type="entry name" value="Cytochrome P450 85A1"/>
    <property type="match status" value="1"/>
</dbReference>
<evidence type="ECO:0000256" key="24">
    <source>
        <dbReference type="ARBA" id="ARBA00070471"/>
    </source>
</evidence>
<evidence type="ECO:0000256" key="21">
    <source>
        <dbReference type="ARBA" id="ARBA00052663"/>
    </source>
</evidence>
<dbReference type="EMBL" id="JAUUTY010000002">
    <property type="protein sequence ID" value="KAK1681355.1"/>
    <property type="molecule type" value="Genomic_DNA"/>
</dbReference>
<dbReference type="InterPro" id="IPR002401">
    <property type="entry name" value="Cyt_P450_E_grp-I"/>
</dbReference>
<comment type="subcellular location">
    <subcellularLocation>
        <location evidence="2">Membrane</location>
        <topology evidence="2">Single-pass membrane protein</topology>
    </subcellularLocation>
</comment>
<evidence type="ECO:0000256" key="14">
    <source>
        <dbReference type="ARBA" id="ARBA00050490"/>
    </source>
</evidence>
<comment type="caution">
    <text evidence="30">The sequence shown here is derived from an EMBL/GenBank/DDBJ whole genome shotgun (WGS) entry which is preliminary data.</text>
</comment>
<evidence type="ECO:0000256" key="1">
    <source>
        <dbReference type="ARBA" id="ARBA00001971"/>
    </source>
</evidence>
<dbReference type="InterPro" id="IPR006912">
    <property type="entry name" value="Harbinger_derived_prot"/>
</dbReference>
<dbReference type="PRINTS" id="PR00463">
    <property type="entry name" value="EP450I"/>
</dbReference>
<dbReference type="Pfam" id="PF00067">
    <property type="entry name" value="p450"/>
    <property type="match status" value="1"/>
</dbReference>
<evidence type="ECO:0000313" key="30">
    <source>
        <dbReference type="EMBL" id="KAK1681355.1"/>
    </source>
</evidence>
<comment type="pathway">
    <text evidence="3">Hormone biosynthesis.</text>
</comment>
<evidence type="ECO:0000256" key="11">
    <source>
        <dbReference type="ARBA" id="ARBA00023033"/>
    </source>
</evidence>
<keyword evidence="10 28" id="KW-0408">Iron</keyword>
<keyword evidence="31" id="KW-1185">Reference proteome</keyword>
<evidence type="ECO:0000313" key="31">
    <source>
        <dbReference type="Proteomes" id="UP001231189"/>
    </source>
</evidence>
<dbReference type="GO" id="GO:0009416">
    <property type="term" value="P:response to light stimulus"/>
    <property type="evidence" value="ECO:0007669"/>
    <property type="project" value="UniProtKB-ARBA"/>
</dbReference>
<dbReference type="Gene3D" id="1.10.630.10">
    <property type="entry name" value="Cytochrome P450"/>
    <property type="match status" value="1"/>
</dbReference>
<evidence type="ECO:0000256" key="28">
    <source>
        <dbReference type="PIRSR" id="PIRSR602401-1"/>
    </source>
</evidence>
<dbReference type="PANTHER" id="PTHR24286">
    <property type="entry name" value="CYTOCHROME P450 26"/>
    <property type="match status" value="1"/>
</dbReference>
<evidence type="ECO:0000256" key="15">
    <source>
        <dbReference type="ARBA" id="ARBA00050829"/>
    </source>
</evidence>
<sequence length="588" mass="67277">MSSSSSSSDGIEGDLIDAFQAEYEEEMNEEEEPRRPRRRREFIRRDRLGASDRLFEDYFADDCNYPPSFFRRRGEAPVVNFTVNGHEYNYGYYLADGIYPSWPVFMKGVTLPQSEKQRMFTAAQSAWRKDVECAFGVLKASLLLRWNEVRYNRKQGLPPGTMGWPVFGETTEFLKQGPSFMKARRLRYGSLFRTHILGCPTVVCMDPELNRHMLQSESRGFVPGYPQSMLDILGRNNVAAVHGPLHRAMRGAMLGLVRPAMIRDCLLPKIDAFMRSHLHGWAGAVVDIQDKTKEMALLSALRQIAGITAGPLSAALKTELYTLVLGTISLPINLPGTSYYQGFQARKKLVSMLEQMIAERRTSDPAHNDMLDALLSGDHGTREKLSDEQIIDLIITLIYSGYETMSTTSMMAVKYLSDHPQALKELRKEHIDIRKGKSPEEAVYYKDLKSMTFTRAVIFETLRLATVVNGLLRKTTQDVEMNGYIIPKGWRIYVYTREINYDPFLYPDPTTFNPWRWQEKSMESHPHFMLFGGGGRMCPGKEVGIAEIATFLHYFVTQYRWEEEGKNTILTFPRVEAANGLHIRVHDY</sequence>
<keyword evidence="7 28" id="KW-0479">Metal-binding</keyword>
<evidence type="ECO:0000256" key="27">
    <source>
        <dbReference type="ARBA" id="ARBA00083274"/>
    </source>
</evidence>
<comment type="pathway">
    <text evidence="23">Steroid biosynthesis.</text>
</comment>
<accession>A0AAD8TEY1</accession>
<evidence type="ECO:0000256" key="9">
    <source>
        <dbReference type="ARBA" id="ARBA00023002"/>
    </source>
</evidence>
<evidence type="ECO:0000256" key="18">
    <source>
        <dbReference type="ARBA" id="ARBA00051555"/>
    </source>
</evidence>
<proteinExistence type="inferred from homology"/>
<evidence type="ECO:0000256" key="2">
    <source>
        <dbReference type="ARBA" id="ARBA00004167"/>
    </source>
</evidence>
<evidence type="ECO:0000256" key="13">
    <source>
        <dbReference type="ARBA" id="ARBA00037910"/>
    </source>
</evidence>
<comment type="catalytic activity">
    <reaction evidence="21">
        <text>6-deoxotyphasterol + reduced [NADPH--hemoprotein reductase] + O2 = 6alpha-hydroxytyphasterol + oxidized [NADPH--hemoprotein reductase] + H2O + H(+)</text>
        <dbReference type="Rhea" id="RHEA:69939"/>
        <dbReference type="Rhea" id="RHEA-COMP:11964"/>
        <dbReference type="Rhea" id="RHEA-COMP:11965"/>
        <dbReference type="ChEBI" id="CHEBI:15377"/>
        <dbReference type="ChEBI" id="CHEBI:15378"/>
        <dbReference type="ChEBI" id="CHEBI:15379"/>
        <dbReference type="ChEBI" id="CHEBI:20717"/>
        <dbReference type="ChEBI" id="CHEBI:57618"/>
        <dbReference type="ChEBI" id="CHEBI:58210"/>
        <dbReference type="ChEBI" id="CHEBI:188495"/>
    </reaction>
    <physiologicalReaction direction="left-to-right" evidence="21">
        <dbReference type="Rhea" id="RHEA:69940"/>
    </physiologicalReaction>
</comment>
<evidence type="ECO:0000256" key="17">
    <source>
        <dbReference type="ARBA" id="ARBA00051512"/>
    </source>
</evidence>
<evidence type="ECO:0000256" key="3">
    <source>
        <dbReference type="ARBA" id="ARBA00004972"/>
    </source>
</evidence>
<evidence type="ECO:0000256" key="19">
    <source>
        <dbReference type="ARBA" id="ARBA00052277"/>
    </source>
</evidence>
<dbReference type="SUPFAM" id="SSF48264">
    <property type="entry name" value="Cytochrome P450"/>
    <property type="match status" value="1"/>
</dbReference>
<feature type="binding site" description="axial binding residue" evidence="28">
    <location>
        <position position="538"/>
    </location>
    <ligand>
        <name>heme</name>
        <dbReference type="ChEBI" id="CHEBI:30413"/>
    </ligand>
    <ligandPart>
        <name>Fe</name>
        <dbReference type="ChEBI" id="CHEBI:18248"/>
    </ligandPart>
</feature>
<dbReference type="Pfam" id="PF04827">
    <property type="entry name" value="Plant_tran"/>
    <property type="match status" value="1"/>
</dbReference>
<evidence type="ECO:0000256" key="7">
    <source>
        <dbReference type="ARBA" id="ARBA00022723"/>
    </source>
</evidence>
<dbReference type="InterPro" id="IPR001128">
    <property type="entry name" value="Cyt_P450"/>
</dbReference>
<keyword evidence="5 28" id="KW-0349">Heme</keyword>
<evidence type="ECO:0000256" key="10">
    <source>
        <dbReference type="ARBA" id="ARBA00023004"/>
    </source>
</evidence>
<keyword evidence="11 29" id="KW-0503">Monooxygenase</keyword>
<comment type="similarity">
    <text evidence="4 29">Belongs to the cytochrome P450 family.</text>
</comment>
<dbReference type="GO" id="GO:0005506">
    <property type="term" value="F:iron ion binding"/>
    <property type="evidence" value="ECO:0007669"/>
    <property type="project" value="InterPro"/>
</dbReference>
<dbReference type="AlphaFoldDB" id="A0AAD8TEY1"/>
<comment type="cofactor">
    <cofactor evidence="1 28">
        <name>heme</name>
        <dbReference type="ChEBI" id="CHEBI:30413"/>
    </cofactor>
</comment>
<comment type="catalytic activity">
    <reaction evidence="18">
        <text>6-deoxotyphasterol + 2 reduced [NADPH--hemoprotein reductase] + 2 O2 = typhasterol + 2 oxidized [NADPH--hemoprotein reductase] + 3 H2O + 2 H(+)</text>
        <dbReference type="Rhea" id="RHEA:70035"/>
        <dbReference type="Rhea" id="RHEA-COMP:11964"/>
        <dbReference type="Rhea" id="RHEA-COMP:11965"/>
        <dbReference type="ChEBI" id="CHEBI:15377"/>
        <dbReference type="ChEBI" id="CHEBI:15378"/>
        <dbReference type="ChEBI" id="CHEBI:15379"/>
        <dbReference type="ChEBI" id="CHEBI:20717"/>
        <dbReference type="ChEBI" id="CHEBI:27173"/>
        <dbReference type="ChEBI" id="CHEBI:57618"/>
        <dbReference type="ChEBI" id="CHEBI:58210"/>
    </reaction>
    <physiologicalReaction direction="left-to-right" evidence="18">
        <dbReference type="Rhea" id="RHEA:70036"/>
    </physiologicalReaction>
</comment>
<name>A0AAD8TEY1_LOLMU</name>
<dbReference type="GO" id="GO:0016705">
    <property type="term" value="F:oxidoreductase activity, acting on paired donors, with incorporation or reduction of molecular oxygen"/>
    <property type="evidence" value="ECO:0007669"/>
    <property type="project" value="InterPro"/>
</dbReference>
<evidence type="ECO:0000256" key="5">
    <source>
        <dbReference type="ARBA" id="ARBA00022617"/>
    </source>
</evidence>
<comment type="catalytic activity">
    <reaction evidence="14">
        <text>3-dehydro-6alpha-hydroxyteasterone + reduced [NADPH--hemoprotein reductase] + O2 = 3-dehydroteasterone + oxidized [NADPH--hemoprotein reductase] + 2 H2O + H(+)</text>
        <dbReference type="Rhea" id="RHEA:69951"/>
        <dbReference type="Rhea" id="RHEA-COMP:11964"/>
        <dbReference type="Rhea" id="RHEA-COMP:11965"/>
        <dbReference type="ChEBI" id="CHEBI:15377"/>
        <dbReference type="ChEBI" id="CHEBI:15378"/>
        <dbReference type="ChEBI" id="CHEBI:15379"/>
        <dbReference type="ChEBI" id="CHEBI:20000"/>
        <dbReference type="ChEBI" id="CHEBI:57618"/>
        <dbReference type="ChEBI" id="CHEBI:58210"/>
        <dbReference type="ChEBI" id="CHEBI:188496"/>
    </reaction>
    <physiologicalReaction direction="left-to-right" evidence="14">
        <dbReference type="Rhea" id="RHEA:69952"/>
    </physiologicalReaction>
</comment>
<keyword evidence="9 29" id="KW-0560">Oxidoreductase</keyword>
<comment type="catalytic activity">
    <reaction evidence="16">
        <text>6-deoxoteasterone + 2 reduced [NADPH--hemoprotein reductase] + 2 O2 = teasterone + 2 oxidized [NADPH--hemoprotein reductase] + 3 H2O + 2 H(+)</text>
        <dbReference type="Rhea" id="RHEA:70043"/>
        <dbReference type="Rhea" id="RHEA-COMP:11964"/>
        <dbReference type="Rhea" id="RHEA-COMP:11965"/>
        <dbReference type="ChEBI" id="CHEBI:15377"/>
        <dbReference type="ChEBI" id="CHEBI:15378"/>
        <dbReference type="ChEBI" id="CHEBI:15379"/>
        <dbReference type="ChEBI" id="CHEBI:20716"/>
        <dbReference type="ChEBI" id="CHEBI:26863"/>
        <dbReference type="ChEBI" id="CHEBI:57618"/>
        <dbReference type="ChEBI" id="CHEBI:58210"/>
    </reaction>
    <physiologicalReaction direction="left-to-right" evidence="16">
        <dbReference type="Rhea" id="RHEA:70044"/>
    </physiologicalReaction>
</comment>
<evidence type="ECO:0000256" key="29">
    <source>
        <dbReference type="RuleBase" id="RU000461"/>
    </source>
</evidence>
<keyword evidence="12" id="KW-0472">Membrane</keyword>
<reference evidence="30" key="1">
    <citation type="submission" date="2023-07" db="EMBL/GenBank/DDBJ databases">
        <title>A chromosome-level genome assembly of Lolium multiflorum.</title>
        <authorList>
            <person name="Chen Y."/>
            <person name="Copetti D."/>
            <person name="Kolliker R."/>
            <person name="Studer B."/>
        </authorList>
    </citation>
    <scope>NUCLEOTIDE SEQUENCE</scope>
    <source>
        <strain evidence="30">02402/16</strain>
        <tissue evidence="30">Leaf</tissue>
    </source>
</reference>
<dbReference type="PROSITE" id="PS00086">
    <property type="entry name" value="CYTOCHROME_P450"/>
    <property type="match status" value="1"/>
</dbReference>
<comment type="catalytic activity">
    <reaction evidence="17">
        <text>3-dehydro-6-deoxoteasterone + 2 reduced [NADPH--hemoprotein reductase] + 2 O2 = 3-dehydroteasterone + 2 oxidized [NADPH--hemoprotein reductase] + 3 H2O + 2 H(+)</text>
        <dbReference type="Rhea" id="RHEA:70039"/>
        <dbReference type="Rhea" id="RHEA-COMP:11964"/>
        <dbReference type="Rhea" id="RHEA-COMP:11965"/>
        <dbReference type="ChEBI" id="CHEBI:15377"/>
        <dbReference type="ChEBI" id="CHEBI:15378"/>
        <dbReference type="ChEBI" id="CHEBI:15379"/>
        <dbReference type="ChEBI" id="CHEBI:20000"/>
        <dbReference type="ChEBI" id="CHEBI:20710"/>
        <dbReference type="ChEBI" id="CHEBI:57618"/>
        <dbReference type="ChEBI" id="CHEBI:58210"/>
    </reaction>
    <physiologicalReaction direction="left-to-right" evidence="17">
        <dbReference type="Rhea" id="RHEA:70040"/>
    </physiologicalReaction>
</comment>
<comment type="catalytic activity">
    <reaction evidence="19">
        <text>6-deoxoteasterone + reduced [NADPH--hemoprotein reductase] + O2 = 6alpha-hydroxyteasterone + oxidized [NADPH--hemoprotein reductase] + H2O + H(+)</text>
        <dbReference type="Rhea" id="RHEA:69959"/>
        <dbReference type="Rhea" id="RHEA-COMP:11964"/>
        <dbReference type="Rhea" id="RHEA-COMP:11965"/>
        <dbReference type="ChEBI" id="CHEBI:15377"/>
        <dbReference type="ChEBI" id="CHEBI:15378"/>
        <dbReference type="ChEBI" id="CHEBI:15379"/>
        <dbReference type="ChEBI" id="CHEBI:20716"/>
        <dbReference type="ChEBI" id="CHEBI:57618"/>
        <dbReference type="ChEBI" id="CHEBI:58210"/>
        <dbReference type="ChEBI" id="CHEBI:188499"/>
    </reaction>
    <physiologicalReaction direction="left-to-right" evidence="19">
        <dbReference type="Rhea" id="RHEA:69960"/>
    </physiologicalReaction>
</comment>
<evidence type="ECO:0000256" key="20">
    <source>
        <dbReference type="ARBA" id="ARBA00052499"/>
    </source>
</evidence>
<comment type="catalytic activity">
    <reaction evidence="20">
        <text>6alpha-hydroxytyphasterol + reduced [NADPH--hemoprotein reductase] + O2 = typhasterol + oxidized [NADPH--hemoprotein reductase] + 2 H2O + H(+)</text>
        <dbReference type="Rhea" id="RHEA:69943"/>
        <dbReference type="Rhea" id="RHEA-COMP:11964"/>
        <dbReference type="Rhea" id="RHEA-COMP:11965"/>
        <dbReference type="ChEBI" id="CHEBI:15377"/>
        <dbReference type="ChEBI" id="CHEBI:15378"/>
        <dbReference type="ChEBI" id="CHEBI:15379"/>
        <dbReference type="ChEBI" id="CHEBI:27173"/>
        <dbReference type="ChEBI" id="CHEBI:57618"/>
        <dbReference type="ChEBI" id="CHEBI:58210"/>
        <dbReference type="ChEBI" id="CHEBI:188495"/>
    </reaction>
    <physiologicalReaction direction="left-to-right" evidence="20">
        <dbReference type="Rhea" id="RHEA:69944"/>
    </physiologicalReaction>
</comment>
<dbReference type="InterPro" id="IPR036396">
    <property type="entry name" value="Cyt_P450_sf"/>
</dbReference>
<dbReference type="GO" id="GO:0004497">
    <property type="term" value="F:monooxygenase activity"/>
    <property type="evidence" value="ECO:0007669"/>
    <property type="project" value="UniProtKB-KW"/>
</dbReference>
<gene>
    <name evidence="30" type="ORF">QYE76_042203</name>
</gene>
<keyword evidence="8" id="KW-1133">Transmembrane helix</keyword>
<dbReference type="PANTHER" id="PTHR24286:SF169">
    <property type="entry name" value="CYTOCHROME P450 85A1"/>
    <property type="match status" value="1"/>
</dbReference>
<dbReference type="GO" id="GO:0010268">
    <property type="term" value="P:brassinosteroid homeostasis"/>
    <property type="evidence" value="ECO:0007669"/>
    <property type="project" value="TreeGrafter"/>
</dbReference>
<dbReference type="PRINTS" id="PR00385">
    <property type="entry name" value="P450"/>
</dbReference>
<comment type="catalytic activity">
    <reaction evidence="22">
        <text>6alpha-hydroxytyphasterol + reduced [NADPH--hemoprotein reductase] + O2 = teasterone + oxidized [NADPH--hemoprotein reductase] + 2 H2O + H(+)</text>
        <dbReference type="Rhea" id="RHEA:69963"/>
        <dbReference type="Rhea" id="RHEA-COMP:11964"/>
        <dbReference type="Rhea" id="RHEA-COMP:11965"/>
        <dbReference type="ChEBI" id="CHEBI:15377"/>
        <dbReference type="ChEBI" id="CHEBI:15378"/>
        <dbReference type="ChEBI" id="CHEBI:15379"/>
        <dbReference type="ChEBI" id="CHEBI:26863"/>
        <dbReference type="ChEBI" id="CHEBI:57618"/>
        <dbReference type="ChEBI" id="CHEBI:58210"/>
        <dbReference type="ChEBI" id="CHEBI:188495"/>
    </reaction>
    <physiologicalReaction direction="left-to-right" evidence="22">
        <dbReference type="Rhea" id="RHEA:69964"/>
    </physiologicalReaction>
</comment>
<keyword evidence="6" id="KW-0812">Transmembrane</keyword>
<evidence type="ECO:0000256" key="26">
    <source>
        <dbReference type="ARBA" id="ARBA00081289"/>
    </source>
</evidence>
<dbReference type="GO" id="GO:0016125">
    <property type="term" value="P:sterol metabolic process"/>
    <property type="evidence" value="ECO:0007669"/>
    <property type="project" value="TreeGrafter"/>
</dbReference>
<dbReference type="GO" id="GO:0020037">
    <property type="term" value="F:heme binding"/>
    <property type="evidence" value="ECO:0007669"/>
    <property type="project" value="InterPro"/>
</dbReference>
<protein>
    <recommendedName>
        <fullName evidence="24">Cytochrome P450 85A1</fullName>
    </recommendedName>
    <alternativeName>
        <fullName evidence="27">3-dehydroteasterone synthase</fullName>
    </alternativeName>
    <alternativeName>
        <fullName evidence="25">Teasterone synthase</fullName>
    </alternativeName>
    <alternativeName>
        <fullName evidence="26">Typhasterol synthase</fullName>
    </alternativeName>
</protein>
<evidence type="ECO:0000256" key="8">
    <source>
        <dbReference type="ARBA" id="ARBA00022989"/>
    </source>
</evidence>
<evidence type="ECO:0000256" key="12">
    <source>
        <dbReference type="ARBA" id="ARBA00023136"/>
    </source>
</evidence>
<evidence type="ECO:0000256" key="4">
    <source>
        <dbReference type="ARBA" id="ARBA00010617"/>
    </source>
</evidence>
<dbReference type="CDD" id="cd11043">
    <property type="entry name" value="CYP90-like"/>
    <property type="match status" value="1"/>
</dbReference>
<organism evidence="30 31">
    <name type="scientific">Lolium multiflorum</name>
    <name type="common">Italian ryegrass</name>
    <name type="synonym">Lolium perenne subsp. multiflorum</name>
    <dbReference type="NCBI Taxonomy" id="4521"/>
    <lineage>
        <taxon>Eukaryota</taxon>
        <taxon>Viridiplantae</taxon>
        <taxon>Streptophyta</taxon>
        <taxon>Embryophyta</taxon>
        <taxon>Tracheophyta</taxon>
        <taxon>Spermatophyta</taxon>
        <taxon>Magnoliopsida</taxon>
        <taxon>Liliopsida</taxon>
        <taxon>Poales</taxon>
        <taxon>Poaceae</taxon>
        <taxon>BOP clade</taxon>
        <taxon>Pooideae</taxon>
        <taxon>Poodae</taxon>
        <taxon>Poeae</taxon>
        <taxon>Poeae Chloroplast Group 2 (Poeae type)</taxon>
        <taxon>Loliodinae</taxon>
        <taxon>Loliinae</taxon>
        <taxon>Lolium</taxon>
    </lineage>
</organism>
<evidence type="ECO:0000256" key="16">
    <source>
        <dbReference type="ARBA" id="ARBA00051207"/>
    </source>
</evidence>
<evidence type="ECO:0000256" key="6">
    <source>
        <dbReference type="ARBA" id="ARBA00022692"/>
    </source>
</evidence>
<evidence type="ECO:0000256" key="23">
    <source>
        <dbReference type="ARBA" id="ARBA00060577"/>
    </source>
</evidence>